<dbReference type="Proteomes" id="UP000243542">
    <property type="component" value="Unassembled WGS sequence"/>
</dbReference>
<proteinExistence type="predicted"/>
<evidence type="ECO:0000256" key="1">
    <source>
        <dbReference type="ARBA" id="ARBA00022801"/>
    </source>
</evidence>
<dbReference type="SUPFAM" id="SSF53474">
    <property type="entry name" value="alpha/beta-Hydrolases"/>
    <property type="match status" value="1"/>
</dbReference>
<dbReference type="PANTHER" id="PTHR43798:SF31">
    <property type="entry name" value="AB HYDROLASE SUPERFAMILY PROTEIN YCLE"/>
    <property type="match status" value="1"/>
</dbReference>
<gene>
    <name evidence="3" type="ORF">ATK36_6308</name>
</gene>
<dbReference type="EMBL" id="PDJK01000002">
    <property type="protein sequence ID" value="PFG51039.1"/>
    <property type="molecule type" value="Genomic_DNA"/>
</dbReference>
<evidence type="ECO:0000313" key="3">
    <source>
        <dbReference type="EMBL" id="PFG51039.1"/>
    </source>
</evidence>
<dbReference type="GO" id="GO:0016787">
    <property type="term" value="F:hydrolase activity"/>
    <property type="evidence" value="ECO:0007669"/>
    <property type="project" value="UniProtKB-KW"/>
</dbReference>
<dbReference type="Gene3D" id="3.40.50.1820">
    <property type="entry name" value="alpha/beta hydrolase"/>
    <property type="match status" value="1"/>
</dbReference>
<accession>A0A2A9FKR0</accession>
<dbReference type="AlphaFoldDB" id="A0A2A9FKR0"/>
<reference evidence="3 4" key="1">
    <citation type="submission" date="2017-10" db="EMBL/GenBank/DDBJ databases">
        <title>Sequencing the genomes of 1000 actinobacteria strains.</title>
        <authorList>
            <person name="Klenk H.-P."/>
        </authorList>
    </citation>
    <scope>NUCLEOTIDE SEQUENCE [LARGE SCALE GENOMIC DNA]</scope>
    <source>
        <strain evidence="3 4">DSM 46092</strain>
    </source>
</reference>
<feature type="domain" description="AB hydrolase-1" evidence="2">
    <location>
        <begin position="16"/>
        <end position="247"/>
    </location>
</feature>
<dbReference type="InterPro" id="IPR029058">
    <property type="entry name" value="AB_hydrolase_fold"/>
</dbReference>
<dbReference type="InterPro" id="IPR000073">
    <property type="entry name" value="AB_hydrolase_1"/>
</dbReference>
<evidence type="ECO:0000259" key="2">
    <source>
        <dbReference type="Pfam" id="PF00561"/>
    </source>
</evidence>
<name>A0A2A9FKR0_9PSEU</name>
<dbReference type="RefSeq" id="WP_098514650.1">
    <property type="nucleotide sequence ID" value="NZ_JBIAKZ010000031.1"/>
</dbReference>
<evidence type="ECO:0000313" key="4">
    <source>
        <dbReference type="Proteomes" id="UP000243542"/>
    </source>
</evidence>
<dbReference type="PRINTS" id="PR00111">
    <property type="entry name" value="ABHYDROLASE"/>
</dbReference>
<dbReference type="InterPro" id="IPR050266">
    <property type="entry name" value="AB_hydrolase_sf"/>
</dbReference>
<keyword evidence="1" id="KW-0378">Hydrolase</keyword>
<protein>
    <submittedName>
        <fullName evidence="3">3-oxoadipate enol-lactonase</fullName>
    </submittedName>
</protein>
<organism evidence="3 4">
    <name type="scientific">Amycolatopsis sulphurea</name>
    <dbReference type="NCBI Taxonomy" id="76022"/>
    <lineage>
        <taxon>Bacteria</taxon>
        <taxon>Bacillati</taxon>
        <taxon>Actinomycetota</taxon>
        <taxon>Actinomycetes</taxon>
        <taxon>Pseudonocardiales</taxon>
        <taxon>Pseudonocardiaceae</taxon>
        <taxon>Amycolatopsis</taxon>
    </lineage>
</organism>
<sequence>MTAELFVADTGEADLPAVVCLHSLFLDHTMFDDLVAAAAGRYRMVRPDFRGQGANPDAAGMVTMDDCADDILELLDRRHLGRVHLVAQSMGGDVAVRVAARRPDAVKRLVLLGTSARQEPVEHLDAFRPIADEVARSGFAGELLETITQIMFGETCRNDRDRAGIVARWRAHFGALRPGLAPAIRGVIERPSAVDQLPLIRATALVVSGGEDGARPLEWSQELVDGIPDAELWRLPTTGHSVILEEPALVIPRVLAFLDGEEAAR</sequence>
<comment type="caution">
    <text evidence="3">The sequence shown here is derived from an EMBL/GenBank/DDBJ whole genome shotgun (WGS) entry which is preliminary data.</text>
</comment>
<dbReference type="Pfam" id="PF00561">
    <property type="entry name" value="Abhydrolase_1"/>
    <property type="match status" value="1"/>
</dbReference>
<dbReference type="GO" id="GO:0016020">
    <property type="term" value="C:membrane"/>
    <property type="evidence" value="ECO:0007669"/>
    <property type="project" value="TreeGrafter"/>
</dbReference>
<dbReference type="PANTHER" id="PTHR43798">
    <property type="entry name" value="MONOACYLGLYCEROL LIPASE"/>
    <property type="match status" value="1"/>
</dbReference>
<keyword evidence="4" id="KW-1185">Reference proteome</keyword>